<organism evidence="4 5">
    <name type="scientific">Entamoeba invadens IP1</name>
    <dbReference type="NCBI Taxonomy" id="370355"/>
    <lineage>
        <taxon>Eukaryota</taxon>
        <taxon>Amoebozoa</taxon>
        <taxon>Evosea</taxon>
        <taxon>Archamoebae</taxon>
        <taxon>Mastigamoebida</taxon>
        <taxon>Entamoebidae</taxon>
        <taxon>Entamoeba</taxon>
    </lineage>
</organism>
<dbReference type="KEGG" id="eiv:EIN_419310"/>
<accession>A0A0A1U566</accession>
<keyword evidence="2" id="KW-0106">Calcium</keyword>
<proteinExistence type="predicted"/>
<dbReference type="Gene3D" id="1.10.238.10">
    <property type="entry name" value="EF-hand"/>
    <property type="match status" value="2"/>
</dbReference>
<dbReference type="InterPro" id="IPR018247">
    <property type="entry name" value="EF_Hand_1_Ca_BS"/>
</dbReference>
<dbReference type="EMBL" id="KB206772">
    <property type="protein sequence ID" value="ELP88002.1"/>
    <property type="molecule type" value="Genomic_DNA"/>
</dbReference>
<gene>
    <name evidence="4" type="ORF">EIN_419310</name>
</gene>
<evidence type="ECO:0000313" key="4">
    <source>
        <dbReference type="EMBL" id="ELP88002.1"/>
    </source>
</evidence>
<dbReference type="PROSITE" id="PS00018">
    <property type="entry name" value="EF_HAND_1"/>
    <property type="match status" value="3"/>
</dbReference>
<feature type="domain" description="EF-hand" evidence="3">
    <location>
        <begin position="116"/>
        <end position="146"/>
    </location>
</feature>
<dbReference type="InterPro" id="IPR050145">
    <property type="entry name" value="Centrin_CML-like"/>
</dbReference>
<dbReference type="Pfam" id="PF13499">
    <property type="entry name" value="EF-hand_7"/>
    <property type="match status" value="1"/>
</dbReference>
<dbReference type="GeneID" id="14886971"/>
<dbReference type="InterPro" id="IPR002048">
    <property type="entry name" value="EF_hand_dom"/>
</dbReference>
<dbReference type="VEuPathDB" id="AmoebaDB:EIN_419310"/>
<evidence type="ECO:0000313" key="5">
    <source>
        <dbReference type="Proteomes" id="UP000014680"/>
    </source>
</evidence>
<dbReference type="OrthoDB" id="191686at2759"/>
<sequence length="146" mass="16439">MDAGAIFDSFDSDHSGFIDTSEFLNGMKKYTGLGDEYDEKFTFMFQIVDGVGAWNAKDGKLNKSEFQRICNAMPNGITDKHKMVNIMIYNLVDQDHNGSVSKEELKNFLRILNPNYSDKDADKIAGLIDTDGDGSISKDEFLMIMR</sequence>
<evidence type="ECO:0000259" key="3">
    <source>
        <dbReference type="PROSITE" id="PS50222"/>
    </source>
</evidence>
<dbReference type="AlphaFoldDB" id="A0A0A1U566"/>
<name>A0A0A1U566_ENTIV</name>
<dbReference type="CDD" id="cd00051">
    <property type="entry name" value="EFh"/>
    <property type="match status" value="1"/>
</dbReference>
<reference evidence="4 5" key="1">
    <citation type="submission" date="2012-10" db="EMBL/GenBank/DDBJ databases">
        <authorList>
            <person name="Zafar N."/>
            <person name="Inman J."/>
            <person name="Hall N."/>
            <person name="Lorenzi H."/>
            <person name="Caler E."/>
        </authorList>
    </citation>
    <scope>NUCLEOTIDE SEQUENCE [LARGE SCALE GENOMIC DNA]</scope>
    <source>
        <strain evidence="4 5">IP1</strain>
    </source>
</reference>
<dbReference type="SMART" id="SM00054">
    <property type="entry name" value="EFh"/>
    <property type="match status" value="4"/>
</dbReference>
<keyword evidence="1" id="KW-0677">Repeat</keyword>
<dbReference type="Proteomes" id="UP000014680">
    <property type="component" value="Unassembled WGS sequence"/>
</dbReference>
<dbReference type="GO" id="GO:0005509">
    <property type="term" value="F:calcium ion binding"/>
    <property type="evidence" value="ECO:0007669"/>
    <property type="project" value="InterPro"/>
</dbReference>
<feature type="domain" description="EF-hand" evidence="3">
    <location>
        <begin position="1"/>
        <end position="33"/>
    </location>
</feature>
<dbReference type="PROSITE" id="PS50222">
    <property type="entry name" value="EF_HAND_2"/>
    <property type="match status" value="3"/>
</dbReference>
<dbReference type="RefSeq" id="XP_004254773.1">
    <property type="nucleotide sequence ID" value="XM_004254725.1"/>
</dbReference>
<protein>
    <submittedName>
        <fullName evidence="4">Caltractin, putative</fullName>
    </submittedName>
</protein>
<dbReference type="PANTHER" id="PTHR23050">
    <property type="entry name" value="CALCIUM BINDING PROTEIN"/>
    <property type="match status" value="1"/>
</dbReference>
<feature type="domain" description="EF-hand" evidence="3">
    <location>
        <begin position="88"/>
        <end position="115"/>
    </location>
</feature>
<keyword evidence="5" id="KW-1185">Reference proteome</keyword>
<evidence type="ECO:0000256" key="2">
    <source>
        <dbReference type="ARBA" id="ARBA00022837"/>
    </source>
</evidence>
<dbReference type="InterPro" id="IPR011992">
    <property type="entry name" value="EF-hand-dom_pair"/>
</dbReference>
<dbReference type="SUPFAM" id="SSF47473">
    <property type="entry name" value="EF-hand"/>
    <property type="match status" value="1"/>
</dbReference>
<dbReference type="Pfam" id="PF00036">
    <property type="entry name" value="EF-hand_1"/>
    <property type="match status" value="1"/>
</dbReference>
<evidence type="ECO:0000256" key="1">
    <source>
        <dbReference type="ARBA" id="ARBA00022737"/>
    </source>
</evidence>